<dbReference type="AlphaFoldDB" id="A0A5N5GH51"/>
<sequence>MHGESINEHQSGGDDQEEKEEQPKEAFCAYFHSELLAFYEDEEPYTPPKPYVPPIPFPGRIVKQKHNEPPIDVLEEIVPYLESLGDYLLTYQEKNKLKLDDESLLPIHHKKEDSELDDEIAALNEFHSSIEIIAPATSSTIFEDMLLRKERREHHHNQVLVEIQRTIFEVPQKKPLHPTKVWRYLDFLPL</sequence>
<dbReference type="EMBL" id="SMOL01000402">
    <property type="protein sequence ID" value="KAB2614839.1"/>
    <property type="molecule type" value="Genomic_DNA"/>
</dbReference>
<evidence type="ECO:0000256" key="1">
    <source>
        <dbReference type="SAM" id="MobiDB-lite"/>
    </source>
</evidence>
<dbReference type="OrthoDB" id="1166510at2759"/>
<reference evidence="3" key="2">
    <citation type="submission" date="2019-10" db="EMBL/GenBank/DDBJ databases">
        <title>A de novo genome assembly of a pear dwarfing rootstock.</title>
        <authorList>
            <person name="Wang F."/>
            <person name="Wang J."/>
            <person name="Li S."/>
            <person name="Zhang Y."/>
            <person name="Fang M."/>
            <person name="Ma L."/>
            <person name="Zhao Y."/>
            <person name="Jiang S."/>
        </authorList>
    </citation>
    <scope>NUCLEOTIDE SEQUENCE [LARGE SCALE GENOMIC DNA]</scope>
</reference>
<reference evidence="2 3" key="1">
    <citation type="submission" date="2019-09" db="EMBL/GenBank/DDBJ databases">
        <authorList>
            <person name="Ou C."/>
        </authorList>
    </citation>
    <scope>NUCLEOTIDE SEQUENCE [LARGE SCALE GENOMIC DNA]</scope>
    <source>
        <strain evidence="2">S2</strain>
        <tissue evidence="2">Leaf</tissue>
    </source>
</reference>
<comment type="caution">
    <text evidence="2">The sequence shown here is derived from an EMBL/GenBank/DDBJ whole genome shotgun (WGS) entry which is preliminary data.</text>
</comment>
<accession>A0A5N5GH51</accession>
<evidence type="ECO:0000313" key="3">
    <source>
        <dbReference type="Proteomes" id="UP000327157"/>
    </source>
</evidence>
<dbReference type="Proteomes" id="UP000327157">
    <property type="component" value="Chromosome 3"/>
</dbReference>
<keyword evidence="3" id="KW-1185">Reference proteome</keyword>
<feature type="region of interest" description="Disordered" evidence="1">
    <location>
        <begin position="1"/>
        <end position="24"/>
    </location>
</feature>
<reference evidence="2 3" key="3">
    <citation type="submission" date="2019-11" db="EMBL/GenBank/DDBJ databases">
        <title>A de novo genome assembly of a pear dwarfing rootstock.</title>
        <authorList>
            <person name="Wang F."/>
            <person name="Wang J."/>
            <person name="Li S."/>
            <person name="Zhang Y."/>
            <person name="Fang M."/>
            <person name="Ma L."/>
            <person name="Zhao Y."/>
            <person name="Jiang S."/>
        </authorList>
    </citation>
    <scope>NUCLEOTIDE SEQUENCE [LARGE SCALE GENOMIC DNA]</scope>
    <source>
        <strain evidence="2">S2</strain>
        <tissue evidence="2">Leaf</tissue>
    </source>
</reference>
<evidence type="ECO:0000313" key="2">
    <source>
        <dbReference type="EMBL" id="KAB2614839.1"/>
    </source>
</evidence>
<organism evidence="2 3">
    <name type="scientific">Pyrus ussuriensis x Pyrus communis</name>
    <dbReference type="NCBI Taxonomy" id="2448454"/>
    <lineage>
        <taxon>Eukaryota</taxon>
        <taxon>Viridiplantae</taxon>
        <taxon>Streptophyta</taxon>
        <taxon>Embryophyta</taxon>
        <taxon>Tracheophyta</taxon>
        <taxon>Spermatophyta</taxon>
        <taxon>Magnoliopsida</taxon>
        <taxon>eudicotyledons</taxon>
        <taxon>Gunneridae</taxon>
        <taxon>Pentapetalae</taxon>
        <taxon>rosids</taxon>
        <taxon>fabids</taxon>
        <taxon>Rosales</taxon>
        <taxon>Rosaceae</taxon>
        <taxon>Amygdaloideae</taxon>
        <taxon>Maleae</taxon>
        <taxon>Pyrus</taxon>
    </lineage>
</organism>
<gene>
    <name evidence="2" type="ORF">D8674_021427</name>
</gene>
<name>A0A5N5GH51_9ROSA</name>
<protein>
    <submittedName>
        <fullName evidence="2">Uncharacterized protein</fullName>
    </submittedName>
</protein>
<proteinExistence type="predicted"/>